<dbReference type="Gene3D" id="1.20.5.620">
    <property type="entry name" value="F1F0 ATP synthase subunit B, membrane domain"/>
    <property type="match status" value="1"/>
</dbReference>
<comment type="similarity">
    <text evidence="1 15 16">Belongs to the ATPase B chain family.</text>
</comment>
<evidence type="ECO:0000313" key="19">
    <source>
        <dbReference type="Proteomes" id="UP000199572"/>
    </source>
</evidence>
<dbReference type="GO" id="GO:0005886">
    <property type="term" value="C:plasma membrane"/>
    <property type="evidence" value="ECO:0007669"/>
    <property type="project" value="UniProtKB-SubCell"/>
</dbReference>
<keyword evidence="3 15" id="KW-1003">Cell membrane</keyword>
<evidence type="ECO:0000256" key="8">
    <source>
        <dbReference type="ARBA" id="ARBA00023065"/>
    </source>
</evidence>
<keyword evidence="17" id="KW-0175">Coiled coil</keyword>
<evidence type="ECO:0000256" key="6">
    <source>
        <dbReference type="ARBA" id="ARBA00022781"/>
    </source>
</evidence>
<feature type="coiled-coil region" evidence="17">
    <location>
        <begin position="42"/>
        <end position="128"/>
    </location>
</feature>
<evidence type="ECO:0000256" key="9">
    <source>
        <dbReference type="ARBA" id="ARBA00023136"/>
    </source>
</evidence>
<keyword evidence="19" id="KW-1185">Reference proteome</keyword>
<comment type="subunit">
    <text evidence="13">F-type ATPases have 2 components, F(1) - the catalytic core - and F(0) - the membrane proton channel. F(1) has five subunits: alpha(3), beta(3), gamma(1), delta(1), epsilon(1). F(0) has four main subunits: a(1), b(2) and c(10-14). The alpha and beta chains form an alternating ring which encloses part of the gamma chain. F(1) is attached to F(0) by a central stalk formed by the gamma and epsilon chains, while a peripheral stalk is formed by the delta and b chains.</text>
</comment>
<evidence type="ECO:0000256" key="7">
    <source>
        <dbReference type="ARBA" id="ARBA00022989"/>
    </source>
</evidence>
<evidence type="ECO:0000256" key="5">
    <source>
        <dbReference type="ARBA" id="ARBA00022692"/>
    </source>
</evidence>
<dbReference type="InterPro" id="IPR005864">
    <property type="entry name" value="ATP_synth_F0_bsu_bac"/>
</dbReference>
<dbReference type="EMBL" id="FOGG01000015">
    <property type="protein sequence ID" value="SER75871.1"/>
    <property type="molecule type" value="Genomic_DNA"/>
</dbReference>
<dbReference type="InterPro" id="IPR028987">
    <property type="entry name" value="ATP_synth_B-like_membr_sf"/>
</dbReference>
<comment type="function">
    <text evidence="12">Component of the F(0) channel, it forms part of the peripheral stalk, linking F(1) to F(0). The b'-subunit is a diverged and duplicated form of b found in plants and photosynthetic bacteria.</text>
</comment>
<dbReference type="PANTHER" id="PTHR33445:SF1">
    <property type="entry name" value="ATP SYNTHASE SUBUNIT B"/>
    <property type="match status" value="1"/>
</dbReference>
<dbReference type="GO" id="GO:0012505">
    <property type="term" value="C:endomembrane system"/>
    <property type="evidence" value="ECO:0007669"/>
    <property type="project" value="UniProtKB-SubCell"/>
</dbReference>
<comment type="subcellular location">
    <subcellularLocation>
        <location evidence="15">Cell membrane</location>
        <topology evidence="15">Single-pass membrane protein</topology>
    </subcellularLocation>
    <subcellularLocation>
        <location evidence="14">Endomembrane system</location>
        <topology evidence="14">Single-pass membrane protein</topology>
    </subcellularLocation>
</comment>
<dbReference type="CDD" id="cd06503">
    <property type="entry name" value="ATP-synt_Fo_b"/>
    <property type="match status" value="1"/>
</dbReference>
<evidence type="ECO:0000256" key="13">
    <source>
        <dbReference type="ARBA" id="ARBA00026054"/>
    </source>
</evidence>
<keyword evidence="6 15" id="KW-0375">Hydrogen ion transport</keyword>
<evidence type="ECO:0000256" key="16">
    <source>
        <dbReference type="RuleBase" id="RU003848"/>
    </source>
</evidence>
<dbReference type="Proteomes" id="UP000199572">
    <property type="component" value="Unassembled WGS sequence"/>
</dbReference>
<evidence type="ECO:0000256" key="11">
    <source>
        <dbReference type="ARBA" id="ARBA00025198"/>
    </source>
</evidence>
<evidence type="ECO:0000313" key="18">
    <source>
        <dbReference type="EMBL" id="SER75871.1"/>
    </source>
</evidence>
<keyword evidence="7 15" id="KW-1133">Transmembrane helix</keyword>
<evidence type="ECO:0000256" key="10">
    <source>
        <dbReference type="ARBA" id="ARBA00023310"/>
    </source>
</evidence>
<evidence type="ECO:0000256" key="4">
    <source>
        <dbReference type="ARBA" id="ARBA00022547"/>
    </source>
</evidence>
<keyword evidence="4 15" id="KW-0138">CF(0)</keyword>
<dbReference type="NCBIfam" id="TIGR01144">
    <property type="entry name" value="ATP_synt_b"/>
    <property type="match status" value="1"/>
</dbReference>
<comment type="function">
    <text evidence="11 15">F(1)F(0) ATP synthase produces ATP from ADP in the presence of a proton or sodium gradient. F-type ATPases consist of two structural domains, F(1) containing the extramembraneous catalytic core and F(0) containing the membrane proton channel, linked together by a central stalk and a peripheral stalk. During catalysis, ATP synthesis in the catalytic domain of F(1) is coupled via a rotary mechanism of the central stalk subunits to proton translocation.</text>
</comment>
<dbReference type="HAMAP" id="MF_01398">
    <property type="entry name" value="ATP_synth_b_bprime"/>
    <property type="match status" value="1"/>
</dbReference>
<dbReference type="InterPro" id="IPR050059">
    <property type="entry name" value="ATP_synthase_B_chain"/>
</dbReference>
<keyword evidence="10 15" id="KW-0066">ATP synthesis</keyword>
<dbReference type="GO" id="GO:0046961">
    <property type="term" value="F:proton-transporting ATPase activity, rotational mechanism"/>
    <property type="evidence" value="ECO:0007669"/>
    <property type="project" value="TreeGrafter"/>
</dbReference>
<dbReference type="AlphaFoldDB" id="A0A1H9RSF0"/>
<dbReference type="Pfam" id="PF00430">
    <property type="entry name" value="ATP-synt_B"/>
    <property type="match status" value="1"/>
</dbReference>
<name>A0A1H9RSF0_9SPHI</name>
<dbReference type="PANTHER" id="PTHR33445">
    <property type="entry name" value="ATP SYNTHASE SUBUNIT B', CHLOROPLASTIC"/>
    <property type="match status" value="1"/>
</dbReference>
<keyword evidence="2 15" id="KW-0813">Transport</keyword>
<keyword evidence="5 15" id="KW-0812">Transmembrane</keyword>
<proteinExistence type="inferred from homology"/>
<gene>
    <name evidence="15" type="primary">atpF</name>
    <name evidence="18" type="ORF">SAMN04488023_115117</name>
</gene>
<accession>A0A1H9RSF0</accession>
<evidence type="ECO:0000256" key="3">
    <source>
        <dbReference type="ARBA" id="ARBA00022475"/>
    </source>
</evidence>
<evidence type="ECO:0000256" key="2">
    <source>
        <dbReference type="ARBA" id="ARBA00022448"/>
    </source>
</evidence>
<evidence type="ECO:0000256" key="17">
    <source>
        <dbReference type="SAM" id="Coils"/>
    </source>
</evidence>
<evidence type="ECO:0000256" key="1">
    <source>
        <dbReference type="ARBA" id="ARBA00005513"/>
    </source>
</evidence>
<evidence type="ECO:0000256" key="12">
    <source>
        <dbReference type="ARBA" id="ARBA00025614"/>
    </source>
</evidence>
<dbReference type="RefSeq" id="WP_090885183.1">
    <property type="nucleotide sequence ID" value="NZ_FOGG01000015.1"/>
</dbReference>
<keyword evidence="8 15" id="KW-0406">Ion transport</keyword>
<dbReference type="InterPro" id="IPR002146">
    <property type="entry name" value="ATP_synth_b/b'su_bac/chlpt"/>
</dbReference>
<comment type="subunit">
    <text evidence="15">F-type ATPases have 2 components, F(1) - the catalytic core - and F(0) - the membrane proton channel. F(1) has five subunits: alpha(3), beta(3), gamma(1), delta(1), epsilon(1). F(0) has three main subunits: a(1), b(2) and c(10-14). The alpha and beta chains form an alternating ring which encloses part of the gamma chain. F(1) is attached to F(0) by a central stalk formed by the gamma and epsilon chains, while a peripheral stalk is formed by the delta and b chains.</text>
</comment>
<sequence>MDQLFEGLLNYHLGFVVWAFVAFVLLFILLKKFAWKPIMAAIHDREQSIDDALNKAELAKQEMTRLTAQNQDLMQQARAERDEILKEAKTLKDGILNEAKKQAQVEGAKLIEKAKIEIENQKKAALAEVKDQVSSLSLEIAERVLRNQLDDKAKQEALVANLLKDVELN</sequence>
<dbReference type="GO" id="GO:0046933">
    <property type="term" value="F:proton-transporting ATP synthase activity, rotational mechanism"/>
    <property type="evidence" value="ECO:0007669"/>
    <property type="project" value="UniProtKB-UniRule"/>
</dbReference>
<evidence type="ECO:0000256" key="14">
    <source>
        <dbReference type="ARBA" id="ARBA00037847"/>
    </source>
</evidence>
<dbReference type="STRING" id="390241.SAMN04488023_115117"/>
<feature type="transmembrane region" description="Helical" evidence="15">
    <location>
        <begin position="12"/>
        <end position="30"/>
    </location>
</feature>
<keyword evidence="9 15" id="KW-0472">Membrane</keyword>
<evidence type="ECO:0000256" key="15">
    <source>
        <dbReference type="HAMAP-Rule" id="MF_01398"/>
    </source>
</evidence>
<dbReference type="SUPFAM" id="SSF81573">
    <property type="entry name" value="F1F0 ATP synthase subunit B, membrane domain"/>
    <property type="match status" value="1"/>
</dbReference>
<protein>
    <recommendedName>
        <fullName evidence="15">ATP synthase subunit b</fullName>
    </recommendedName>
    <alternativeName>
        <fullName evidence="15">ATP synthase F(0) sector subunit b</fullName>
    </alternativeName>
    <alternativeName>
        <fullName evidence="15">ATPase subunit I</fullName>
    </alternativeName>
    <alternativeName>
        <fullName evidence="15">F-type ATPase subunit b</fullName>
        <shortName evidence="15">F-ATPase subunit b</shortName>
    </alternativeName>
</protein>
<dbReference type="GO" id="GO:0045259">
    <property type="term" value="C:proton-transporting ATP synthase complex"/>
    <property type="evidence" value="ECO:0007669"/>
    <property type="project" value="UniProtKB-KW"/>
</dbReference>
<dbReference type="OrthoDB" id="9795289at2"/>
<organism evidence="18 19">
    <name type="scientific">Pedobacter rhizosphaerae</name>
    <dbReference type="NCBI Taxonomy" id="390241"/>
    <lineage>
        <taxon>Bacteria</taxon>
        <taxon>Pseudomonadati</taxon>
        <taxon>Bacteroidota</taxon>
        <taxon>Sphingobacteriia</taxon>
        <taxon>Sphingobacteriales</taxon>
        <taxon>Sphingobacteriaceae</taxon>
        <taxon>Pedobacter</taxon>
    </lineage>
</organism>
<reference evidence="18 19" key="1">
    <citation type="submission" date="2016-10" db="EMBL/GenBank/DDBJ databases">
        <authorList>
            <person name="de Groot N.N."/>
        </authorList>
    </citation>
    <scope>NUCLEOTIDE SEQUENCE [LARGE SCALE GENOMIC DNA]</scope>
    <source>
        <strain evidence="18 19">DSM 18610</strain>
    </source>
</reference>